<accession>A0ACC2E8E7</accession>
<evidence type="ECO:0000313" key="2">
    <source>
        <dbReference type="Proteomes" id="UP001162992"/>
    </source>
</evidence>
<comment type="caution">
    <text evidence="1">The sequence shown here is derived from an EMBL/GenBank/DDBJ whole genome shotgun (WGS) entry which is preliminary data.</text>
</comment>
<reference evidence="2" key="1">
    <citation type="journal article" date="2024" name="Proc. Natl. Acad. Sci. U.S.A.">
        <title>Extraordinary preservation of gene collinearity over three hundred million years revealed in homosporous lycophytes.</title>
        <authorList>
            <person name="Li C."/>
            <person name="Wickell D."/>
            <person name="Kuo L.Y."/>
            <person name="Chen X."/>
            <person name="Nie B."/>
            <person name="Liao X."/>
            <person name="Peng D."/>
            <person name="Ji J."/>
            <person name="Jenkins J."/>
            <person name="Williams M."/>
            <person name="Shu S."/>
            <person name="Plott C."/>
            <person name="Barry K."/>
            <person name="Rajasekar S."/>
            <person name="Grimwood J."/>
            <person name="Han X."/>
            <person name="Sun S."/>
            <person name="Hou Z."/>
            <person name="He W."/>
            <person name="Dai G."/>
            <person name="Sun C."/>
            <person name="Schmutz J."/>
            <person name="Leebens-Mack J.H."/>
            <person name="Li F.W."/>
            <person name="Wang L."/>
        </authorList>
    </citation>
    <scope>NUCLEOTIDE SEQUENCE [LARGE SCALE GENOMIC DNA]</scope>
    <source>
        <strain evidence="2">cv. PW_Plant_1</strain>
    </source>
</reference>
<dbReference type="Proteomes" id="UP001162992">
    <property type="component" value="Chromosome 3"/>
</dbReference>
<name>A0ACC2E8E7_DIPCM</name>
<proteinExistence type="predicted"/>
<keyword evidence="2" id="KW-1185">Reference proteome</keyword>
<protein>
    <submittedName>
        <fullName evidence="1">Uncharacterized protein</fullName>
    </submittedName>
</protein>
<organism evidence="1 2">
    <name type="scientific">Diphasiastrum complanatum</name>
    <name type="common">Issler's clubmoss</name>
    <name type="synonym">Lycopodium complanatum</name>
    <dbReference type="NCBI Taxonomy" id="34168"/>
    <lineage>
        <taxon>Eukaryota</taxon>
        <taxon>Viridiplantae</taxon>
        <taxon>Streptophyta</taxon>
        <taxon>Embryophyta</taxon>
        <taxon>Tracheophyta</taxon>
        <taxon>Lycopodiopsida</taxon>
        <taxon>Lycopodiales</taxon>
        <taxon>Lycopodiaceae</taxon>
        <taxon>Lycopodioideae</taxon>
        <taxon>Diphasiastrum</taxon>
    </lineage>
</organism>
<sequence>MANMKWEDPFRKSVCSASFLLLSFVIGVKGGVLFSTLPKTLNVVVSTGPHNDSSHVVKAGVDHLFVSWVLNESVAAGVDASYKTVKTKLCFAPVSQVDRKWRKTFNDLHKDKTCSFGISSQPYKAAGNQTIWLIPKRIPFATYFVRAYALNATGMEVAFGQSTDRNITHNLFQVEPISGKHASLDIAAACFSAASIFSLVAFFIIEKLMMRRQKDL</sequence>
<evidence type="ECO:0000313" key="1">
    <source>
        <dbReference type="EMBL" id="KAJ7562731.1"/>
    </source>
</evidence>
<gene>
    <name evidence="1" type="ORF">O6H91_03G082100</name>
</gene>
<dbReference type="EMBL" id="CM055094">
    <property type="protein sequence ID" value="KAJ7562731.1"/>
    <property type="molecule type" value="Genomic_DNA"/>
</dbReference>